<evidence type="ECO:0000313" key="4">
    <source>
        <dbReference type="EMBL" id="POY74807.1"/>
    </source>
</evidence>
<feature type="compositionally biased region" description="Polar residues" evidence="2">
    <location>
        <begin position="25"/>
        <end position="39"/>
    </location>
</feature>
<feature type="compositionally biased region" description="Low complexity" evidence="2">
    <location>
        <begin position="411"/>
        <end position="423"/>
    </location>
</feature>
<name>A0A2S5BDG2_9BASI</name>
<reference evidence="4 5" key="1">
    <citation type="journal article" date="2018" name="Front. Microbiol.">
        <title>Prospects for Fungal Bioremediation of Acidic Radioactive Waste Sites: Characterization and Genome Sequence of Rhodotorula taiwanensis MD1149.</title>
        <authorList>
            <person name="Tkavc R."/>
            <person name="Matrosova V.Y."/>
            <person name="Grichenko O.E."/>
            <person name="Gostincar C."/>
            <person name="Volpe R.P."/>
            <person name="Klimenkova P."/>
            <person name="Gaidamakova E.K."/>
            <person name="Zhou C.E."/>
            <person name="Stewart B.J."/>
            <person name="Lyman M.G."/>
            <person name="Malfatti S.A."/>
            <person name="Rubinfeld B."/>
            <person name="Courtot M."/>
            <person name="Singh J."/>
            <person name="Dalgard C.L."/>
            <person name="Hamilton T."/>
            <person name="Frey K.G."/>
            <person name="Gunde-Cimerman N."/>
            <person name="Dugan L."/>
            <person name="Daly M.J."/>
        </authorList>
    </citation>
    <scope>NUCLEOTIDE SEQUENCE [LARGE SCALE GENOMIC DNA]</scope>
    <source>
        <strain evidence="4 5">MD1149</strain>
    </source>
</reference>
<gene>
    <name evidence="4" type="ORF">BMF94_2080</name>
</gene>
<dbReference type="STRING" id="741276.A0A2S5BDG2"/>
<keyword evidence="5" id="KW-1185">Reference proteome</keyword>
<evidence type="ECO:0000256" key="2">
    <source>
        <dbReference type="SAM" id="MobiDB-lite"/>
    </source>
</evidence>
<organism evidence="4 5">
    <name type="scientific">Rhodotorula taiwanensis</name>
    <dbReference type="NCBI Taxonomy" id="741276"/>
    <lineage>
        <taxon>Eukaryota</taxon>
        <taxon>Fungi</taxon>
        <taxon>Dikarya</taxon>
        <taxon>Basidiomycota</taxon>
        <taxon>Pucciniomycotina</taxon>
        <taxon>Microbotryomycetes</taxon>
        <taxon>Sporidiobolales</taxon>
        <taxon>Sporidiobolaceae</taxon>
        <taxon>Rhodotorula</taxon>
    </lineage>
</organism>
<feature type="domain" description="RTR1-type" evidence="3">
    <location>
        <begin position="123"/>
        <end position="251"/>
    </location>
</feature>
<sequence length="467" mass="49786">MPSLPPPKQSGTSSSGVRPRPTSHFRVQTASSSTRSAQETLPDETPNDAALRDTTALLDRFTLSTLTRAAAATAPSTLGLKLALVERLASPVVTLSGQPSDPQVAPRAKRVVVHDERTDLIRQALRVLDPSDWDDLIDERWADGLCAFAGCGTGPSTSASSLSSRGCCKPREAYIPREDRTRRHPGGGIRNVRLVGGSLVQRAHSTSTAASHADSDTWSTTPGGAYCSERCRAQSEYYRSLAGRGREPEREEMWDEMEQRRRRVSDSTERIRRNGDDGSVVDELDPSEARTATPRIGEAAVGTATAPVSTRDGNSAPAAILSRISIHEKPLRTDVKPAAPTLADADRDLEAKQAQPPSKPRRLDPSSTSTSVVRQPLSLASAGPAGASVPAGQGAHGLPPIRFLTRPREVTSASASTGGSSLHLGGGVDEDDFAHGPVLEGIGEEEVSWLEEALRERELCERRLGAA</sequence>
<dbReference type="AlphaFoldDB" id="A0A2S5BDG2"/>
<dbReference type="Proteomes" id="UP000237144">
    <property type="component" value="Unassembled WGS sequence"/>
</dbReference>
<protein>
    <recommendedName>
        <fullName evidence="3">RTR1-type domain-containing protein</fullName>
    </recommendedName>
</protein>
<evidence type="ECO:0000256" key="1">
    <source>
        <dbReference type="PROSITE-ProRule" id="PRU00812"/>
    </source>
</evidence>
<evidence type="ECO:0000259" key="3">
    <source>
        <dbReference type="PROSITE" id="PS51479"/>
    </source>
</evidence>
<feature type="compositionally biased region" description="Basic and acidic residues" evidence="2">
    <location>
        <begin position="264"/>
        <end position="276"/>
    </location>
</feature>
<evidence type="ECO:0000313" key="5">
    <source>
        <dbReference type="Proteomes" id="UP000237144"/>
    </source>
</evidence>
<feature type="region of interest" description="Disordered" evidence="2">
    <location>
        <begin position="242"/>
        <end position="292"/>
    </location>
</feature>
<dbReference type="EMBL" id="PJQD01000021">
    <property type="protein sequence ID" value="POY74807.1"/>
    <property type="molecule type" value="Genomic_DNA"/>
</dbReference>
<comment type="caution">
    <text evidence="4">The sequence shown here is derived from an EMBL/GenBank/DDBJ whole genome shotgun (WGS) entry which is preliminary data.</text>
</comment>
<dbReference type="InterPro" id="IPR007308">
    <property type="entry name" value="Rtr1/RPAP2_dom"/>
</dbReference>
<proteinExistence type="inferred from homology"/>
<accession>A0A2S5BDG2</accession>
<dbReference type="PROSITE" id="PS51479">
    <property type="entry name" value="ZF_RTR1"/>
    <property type="match status" value="1"/>
</dbReference>
<dbReference type="InterPro" id="IPR038534">
    <property type="entry name" value="Rtr1/RPAP2_sf"/>
</dbReference>
<dbReference type="OrthoDB" id="2590500at2759"/>
<dbReference type="Gene3D" id="1.25.40.820">
    <property type="match status" value="1"/>
</dbReference>
<feature type="region of interest" description="Disordered" evidence="2">
    <location>
        <begin position="331"/>
        <end position="436"/>
    </location>
</feature>
<feature type="compositionally biased region" description="Low complexity" evidence="2">
    <location>
        <begin position="376"/>
        <end position="393"/>
    </location>
</feature>
<feature type="region of interest" description="Disordered" evidence="2">
    <location>
        <begin position="1"/>
        <end position="48"/>
    </location>
</feature>
<comment type="similarity">
    <text evidence="1">Belongs to the RPAP2 family.</text>
</comment>